<dbReference type="InterPro" id="IPR014756">
    <property type="entry name" value="Ig_E-set"/>
</dbReference>
<evidence type="ECO:0000259" key="5">
    <source>
        <dbReference type="SMART" id="SM00737"/>
    </source>
</evidence>
<dbReference type="VEuPathDB" id="VectorBase:LLOJ001853"/>
<dbReference type="GO" id="GO:0005576">
    <property type="term" value="C:extracellular region"/>
    <property type="evidence" value="ECO:0007669"/>
    <property type="project" value="UniProtKB-SubCell"/>
</dbReference>
<dbReference type="SUPFAM" id="SSF81296">
    <property type="entry name" value="E set domains"/>
    <property type="match status" value="1"/>
</dbReference>
<evidence type="ECO:0000256" key="3">
    <source>
        <dbReference type="ARBA" id="ARBA00022525"/>
    </source>
</evidence>
<dbReference type="Pfam" id="PF02221">
    <property type="entry name" value="E1_DerP2_DerF2"/>
    <property type="match status" value="1"/>
</dbReference>
<keyword evidence="3" id="KW-0964">Secreted</keyword>
<organism evidence="7 8">
    <name type="scientific">Lutzomyia longipalpis</name>
    <name type="common">Sand fly</name>
    <dbReference type="NCBI Taxonomy" id="7200"/>
    <lineage>
        <taxon>Eukaryota</taxon>
        <taxon>Metazoa</taxon>
        <taxon>Ecdysozoa</taxon>
        <taxon>Arthropoda</taxon>
        <taxon>Hexapoda</taxon>
        <taxon>Insecta</taxon>
        <taxon>Pterygota</taxon>
        <taxon>Neoptera</taxon>
        <taxon>Endopterygota</taxon>
        <taxon>Diptera</taxon>
        <taxon>Nematocera</taxon>
        <taxon>Psychodoidea</taxon>
        <taxon>Psychodidae</taxon>
        <taxon>Lutzomyia</taxon>
        <taxon>Lutzomyia</taxon>
    </lineage>
</organism>
<comment type="subcellular location">
    <subcellularLocation>
        <location evidence="1">Secreted</location>
    </subcellularLocation>
</comment>
<evidence type="ECO:0000256" key="4">
    <source>
        <dbReference type="SAM" id="SignalP"/>
    </source>
</evidence>
<feature type="chain" id="PRO_5044555221" evidence="4">
    <location>
        <begin position="17"/>
        <end position="151"/>
    </location>
</feature>
<dbReference type="Gene3D" id="2.60.40.770">
    <property type="match status" value="1"/>
</dbReference>
<evidence type="ECO:0000313" key="7">
    <source>
        <dbReference type="EnsemblMetazoa" id="LLOJ001853-PA"/>
    </source>
</evidence>
<reference evidence="6" key="2">
    <citation type="journal article" date="2020" name="BMC">
        <title>Leishmania infection induces a limited differential gene expression in the sand fly midgut.</title>
        <authorList>
            <person name="Coutinho-Abreu I.V."/>
            <person name="Serafim T.D."/>
            <person name="Meneses C."/>
            <person name="Kamhawi S."/>
            <person name="Oliveira F."/>
            <person name="Valenzuela J.G."/>
        </authorList>
    </citation>
    <scope>NUCLEOTIDE SEQUENCE</scope>
    <source>
        <strain evidence="6">Jacobina</strain>
        <tissue evidence="6">Midgut</tissue>
    </source>
</reference>
<protein>
    <submittedName>
        <fullName evidence="6">Putative major epididymal secretory protein he1</fullName>
    </submittedName>
</protein>
<evidence type="ECO:0000313" key="6">
    <source>
        <dbReference type="EMBL" id="MBC1174020.1"/>
    </source>
</evidence>
<reference evidence="7" key="3">
    <citation type="submission" date="2020-05" db="UniProtKB">
        <authorList>
            <consortium name="EnsemblMetazoa"/>
        </authorList>
    </citation>
    <scope>IDENTIFICATION</scope>
    <source>
        <strain evidence="7">Jacobina</strain>
    </source>
</reference>
<dbReference type="Proteomes" id="UP000092461">
    <property type="component" value="Unassembled WGS sequence"/>
</dbReference>
<feature type="signal peptide" evidence="4">
    <location>
        <begin position="1"/>
        <end position="16"/>
    </location>
</feature>
<sequence>MLRYLILAAFIPAILATEGVTTCAAGHDSPIQVTVEGCPVAPCDITLGGEAIMRVVFQAYQDIPSFSPRTIAFLLGIPVPYTLPPEIVNHACDHLEDGECPIPYGTVVTYVFRLPVGPNYPPTNNLQIELSLMDPSNNVINCVRVPINAVP</sequence>
<keyword evidence="4" id="KW-0732">Signal</keyword>
<keyword evidence="8" id="KW-1185">Reference proteome</keyword>
<dbReference type="SMART" id="SM00737">
    <property type="entry name" value="ML"/>
    <property type="match status" value="1"/>
</dbReference>
<evidence type="ECO:0000256" key="1">
    <source>
        <dbReference type="ARBA" id="ARBA00004613"/>
    </source>
</evidence>
<evidence type="ECO:0000313" key="8">
    <source>
        <dbReference type="Proteomes" id="UP000092461"/>
    </source>
</evidence>
<accession>A0A1B0CC73</accession>
<comment type="similarity">
    <text evidence="2">Belongs to the NPC2 family.</text>
</comment>
<feature type="domain" description="MD-2-related lipid-recognition" evidence="5">
    <location>
        <begin position="20"/>
        <end position="147"/>
    </location>
</feature>
<dbReference type="VEuPathDB" id="VectorBase:LLONM1_009189"/>
<name>A0A1B0CC73_LUTLO</name>
<evidence type="ECO:0000256" key="2">
    <source>
        <dbReference type="ARBA" id="ARBA00006370"/>
    </source>
</evidence>
<dbReference type="AlphaFoldDB" id="A0A1B0CC73"/>
<dbReference type="EMBL" id="AJWK01006215">
    <property type="status" value="NOT_ANNOTATED_CDS"/>
    <property type="molecule type" value="Genomic_DNA"/>
</dbReference>
<reference evidence="8" key="1">
    <citation type="submission" date="2012-05" db="EMBL/GenBank/DDBJ databases">
        <title>Whole Genome Assembly of Lutzomyia longipalpis.</title>
        <authorList>
            <person name="Richards S."/>
            <person name="Qu C."/>
            <person name="Dillon R."/>
            <person name="Worley K."/>
            <person name="Scherer S."/>
            <person name="Batterton M."/>
            <person name="Taylor A."/>
            <person name="Hawes A."/>
            <person name="Hernandez B."/>
            <person name="Kovar C."/>
            <person name="Mandapat C."/>
            <person name="Pham C."/>
            <person name="Qu C."/>
            <person name="Jing C."/>
            <person name="Bess C."/>
            <person name="Bandaranaike D."/>
            <person name="Ngo D."/>
            <person name="Ongeri F."/>
            <person name="Arias F."/>
            <person name="Lara F."/>
            <person name="Weissenberger G."/>
            <person name="Kamau G."/>
            <person name="Han H."/>
            <person name="Shen H."/>
            <person name="Dinh H."/>
            <person name="Khalil I."/>
            <person name="Jones J."/>
            <person name="Shafer J."/>
            <person name="Jayaseelan J."/>
            <person name="Quiroz J."/>
            <person name="Blankenburg K."/>
            <person name="Nguyen L."/>
            <person name="Jackson L."/>
            <person name="Francisco L."/>
            <person name="Tang L.-Y."/>
            <person name="Pu L.-L."/>
            <person name="Perales L."/>
            <person name="Lorensuhewa L."/>
            <person name="Munidasa M."/>
            <person name="Coyle M."/>
            <person name="Taylor M."/>
            <person name="Puazo M."/>
            <person name="Firestine M."/>
            <person name="Scheel M."/>
            <person name="Javaid M."/>
            <person name="Wang M."/>
            <person name="Li M."/>
            <person name="Tabassum N."/>
            <person name="Saada N."/>
            <person name="Osuji N."/>
            <person name="Aqrawi P."/>
            <person name="Fu Q."/>
            <person name="Thornton R."/>
            <person name="Raj R."/>
            <person name="Goodspeed R."/>
            <person name="Mata R."/>
            <person name="Najjar R."/>
            <person name="Gubbala S."/>
            <person name="Lee S."/>
            <person name="Denson S."/>
            <person name="Patil S."/>
            <person name="Macmil S."/>
            <person name="Qi S."/>
            <person name="Matskevitch T."/>
            <person name="Palculict T."/>
            <person name="Mathew T."/>
            <person name="Vee V."/>
            <person name="Velamala V."/>
            <person name="Korchina V."/>
            <person name="Cai W."/>
            <person name="Liu W."/>
            <person name="Dai W."/>
            <person name="Zou X."/>
            <person name="Zhu Y."/>
            <person name="Zhang Y."/>
            <person name="Wu Y.-Q."/>
            <person name="Xin Y."/>
            <person name="Nazarath L."/>
            <person name="Kovar C."/>
            <person name="Han Y."/>
            <person name="Muzny D."/>
            <person name="Gibbs R."/>
        </authorList>
    </citation>
    <scope>NUCLEOTIDE SEQUENCE [LARGE SCALE GENOMIC DNA]</scope>
    <source>
        <strain evidence="8">Jacobina</strain>
    </source>
</reference>
<proteinExistence type="inferred from homology"/>
<dbReference type="InterPro" id="IPR003172">
    <property type="entry name" value="ML_dom"/>
</dbReference>
<dbReference type="FunFam" id="2.60.40.770:FF:000001">
    <property type="entry name" value="NPC intracellular cholesterol transporter 2"/>
    <property type="match status" value="1"/>
</dbReference>
<dbReference type="EnsemblMetazoa" id="LLOJ001853-RA">
    <property type="protein sequence ID" value="LLOJ001853-PA"/>
    <property type="gene ID" value="LLOJ001853"/>
</dbReference>
<dbReference type="EMBL" id="GITU01005317">
    <property type="protein sequence ID" value="MBC1174020.1"/>
    <property type="molecule type" value="Transcribed_RNA"/>
</dbReference>